<evidence type="ECO:0000313" key="2">
    <source>
        <dbReference type="Proteomes" id="UP000315403"/>
    </source>
</evidence>
<accession>A0A543PYT2</accession>
<proteinExistence type="predicted"/>
<evidence type="ECO:0000313" key="1">
    <source>
        <dbReference type="EMBL" id="TQN49245.1"/>
    </source>
</evidence>
<name>A0A543PYT2_ACITH</name>
<dbReference type="AlphaFoldDB" id="A0A543PYT2"/>
<dbReference type="Proteomes" id="UP000315403">
    <property type="component" value="Unassembled WGS sequence"/>
</dbReference>
<organism evidence="1 2">
    <name type="scientific">Acidithiobacillus thiooxidans ATCC 19377</name>
    <dbReference type="NCBI Taxonomy" id="637390"/>
    <lineage>
        <taxon>Bacteria</taxon>
        <taxon>Pseudomonadati</taxon>
        <taxon>Pseudomonadota</taxon>
        <taxon>Acidithiobacillia</taxon>
        <taxon>Acidithiobacillales</taxon>
        <taxon>Acidithiobacillaceae</taxon>
        <taxon>Acidithiobacillus</taxon>
    </lineage>
</organism>
<reference evidence="1 2" key="1">
    <citation type="submission" date="2019-03" db="EMBL/GenBank/DDBJ databases">
        <title>New insights into Acidothiobacillus thiooxidans sulfur metabolism through coupled gene expression, solution geochemistry, microscopy and spectroscopy analyses.</title>
        <authorList>
            <person name="Camacho D."/>
            <person name="Frazao R."/>
            <person name="Fouillen A."/>
            <person name="Nanci A."/>
            <person name="Lang B.F."/>
            <person name="Apte S.C."/>
            <person name="Baron C."/>
            <person name="Warren L.A."/>
        </authorList>
    </citation>
    <scope>NUCLEOTIDE SEQUENCE [LARGE SCALE GENOMIC DNA]</scope>
    <source>
        <strain evidence="1 2">ATCC 19377</strain>
    </source>
</reference>
<dbReference type="EMBL" id="SZUV01000007">
    <property type="protein sequence ID" value="TQN49245.1"/>
    <property type="molecule type" value="Genomic_DNA"/>
</dbReference>
<gene>
    <name evidence="1" type="ORF">DLNHIDIE_03425</name>
</gene>
<protein>
    <submittedName>
        <fullName evidence="1">Uncharacterized protein</fullName>
    </submittedName>
</protein>
<comment type="caution">
    <text evidence="1">The sequence shown here is derived from an EMBL/GenBank/DDBJ whole genome shotgun (WGS) entry which is preliminary data.</text>
</comment>
<sequence length="45" mass="5282">MVRSISTKFLVARWLSHLNSKSYPQFRGFYLVFISFNKDLGGKNK</sequence>